<evidence type="ECO:0000313" key="7">
    <source>
        <dbReference type="EMBL" id="PQP93295.1"/>
    </source>
</evidence>
<feature type="short sequence motif" description="GXSXG" evidence="4">
    <location>
        <begin position="52"/>
        <end position="56"/>
    </location>
</feature>
<evidence type="ECO:0000256" key="4">
    <source>
        <dbReference type="PROSITE-ProRule" id="PRU01161"/>
    </source>
</evidence>
<evidence type="ECO:0000256" key="1">
    <source>
        <dbReference type="ARBA" id="ARBA00010240"/>
    </source>
</evidence>
<dbReference type="PROSITE" id="PS51635">
    <property type="entry name" value="PNPLA"/>
    <property type="match status" value="1"/>
</dbReference>
<dbReference type="Pfam" id="PF01734">
    <property type="entry name" value="Patatin"/>
    <property type="match status" value="1"/>
</dbReference>
<gene>
    <name evidence="7" type="ORF">Pyn_22821</name>
</gene>
<protein>
    <recommendedName>
        <fullName evidence="5">Patatin</fullName>
        <ecNumber evidence="5">3.1.1.-</ecNumber>
    </recommendedName>
</protein>
<dbReference type="EMBL" id="PJQY01002478">
    <property type="protein sequence ID" value="PQP93295.1"/>
    <property type="molecule type" value="Genomic_DNA"/>
</dbReference>
<proteinExistence type="inferred from homology"/>
<comment type="caution">
    <text evidence="4">Lacks conserved residue(s) required for the propagation of feature annotation.</text>
</comment>
<feature type="short sequence motif" description="DGA/G" evidence="4">
    <location>
        <begin position="211"/>
        <end position="213"/>
    </location>
</feature>
<feature type="active site" description="Nucleophile" evidence="4">
    <location>
        <position position="54"/>
    </location>
</feature>
<comment type="caution">
    <text evidence="7">The sequence shown here is derived from an EMBL/GenBank/DDBJ whole genome shotgun (WGS) entry which is preliminary data.</text>
</comment>
<feature type="domain" description="PNPLA" evidence="6">
    <location>
        <begin position="10"/>
        <end position="224"/>
    </location>
</feature>
<dbReference type="PANTHER" id="PTHR32176">
    <property type="entry name" value="XYLOSE ISOMERASE"/>
    <property type="match status" value="1"/>
</dbReference>
<comment type="similarity">
    <text evidence="1 5">Belongs to the patatin family.</text>
</comment>
<keyword evidence="8" id="KW-1185">Reference proteome</keyword>
<dbReference type="GO" id="GO:0004620">
    <property type="term" value="F:phospholipase activity"/>
    <property type="evidence" value="ECO:0007669"/>
    <property type="project" value="TreeGrafter"/>
</dbReference>
<dbReference type="EC" id="3.1.1.-" evidence="5"/>
<dbReference type="GO" id="GO:0047372">
    <property type="term" value="F:monoacylglycerol lipase activity"/>
    <property type="evidence" value="ECO:0007669"/>
    <property type="project" value="TreeGrafter"/>
</dbReference>
<name>A0A314YUY3_PRUYE</name>
<dbReference type="Gene3D" id="3.40.1090.10">
    <property type="entry name" value="Cytosolic phospholipase A2 catalytic domain"/>
    <property type="match status" value="1"/>
</dbReference>
<evidence type="ECO:0000256" key="5">
    <source>
        <dbReference type="RuleBase" id="RU361262"/>
    </source>
</evidence>
<evidence type="ECO:0000313" key="8">
    <source>
        <dbReference type="Proteomes" id="UP000250321"/>
    </source>
</evidence>
<comment type="function">
    <text evidence="5">Lipolytic acyl hydrolase (LAH).</text>
</comment>
<evidence type="ECO:0000256" key="3">
    <source>
        <dbReference type="ARBA" id="ARBA00023098"/>
    </source>
</evidence>
<evidence type="ECO:0000259" key="6">
    <source>
        <dbReference type="PROSITE" id="PS51635"/>
    </source>
</evidence>
<dbReference type="InterPro" id="IPR016035">
    <property type="entry name" value="Acyl_Trfase/lysoPLipase"/>
</dbReference>
<accession>A0A314YUY3</accession>
<reference evidence="7 8" key="1">
    <citation type="submission" date="2018-02" db="EMBL/GenBank/DDBJ databases">
        <title>Draft genome of wild Prunus yedoensis var. nudiflora.</title>
        <authorList>
            <person name="Baek S."/>
            <person name="Kim J.-H."/>
            <person name="Choi K."/>
            <person name="Kim G.-B."/>
            <person name="Cho A."/>
            <person name="Jang H."/>
            <person name="Shin C.-H."/>
            <person name="Yu H.-J."/>
            <person name="Mun J.-H."/>
        </authorList>
    </citation>
    <scope>NUCLEOTIDE SEQUENCE [LARGE SCALE GENOMIC DNA]</scope>
    <source>
        <strain evidence="8">cv. Jeju island</strain>
        <tissue evidence="7">Leaf</tissue>
    </source>
</reference>
<dbReference type="OrthoDB" id="1658288at2759"/>
<feature type="active site" description="Proton acceptor" evidence="4">
    <location>
        <position position="211"/>
    </location>
</feature>
<dbReference type="InterPro" id="IPR002641">
    <property type="entry name" value="PNPLA_dom"/>
</dbReference>
<dbReference type="GO" id="GO:0016042">
    <property type="term" value="P:lipid catabolic process"/>
    <property type="evidence" value="ECO:0007669"/>
    <property type="project" value="UniProtKB-UniRule"/>
</dbReference>
<sequence length="298" mass="33009">MAAAAVTTILSIDGGVRGLIIPATILAFLESELKTLDGKDARVAHYFDVVSGMSTGGLVTLMLTTPTGENGPLFEANKIKTFYFEQGPHIFPREPTKTAKWAEWLETPVEYTVTFVKWVEKALRPKYNGTALHDIIKKVMGKTRLHETITNVIIPSYDIKFLQPVIFSTLKDDVLLADVCIATSAAPSYFPPYYFEHKPSNGVPRKFNLIDGGVAANNPTLLAIIEAAREMSQNKIVAHCLKNIDSSKLLVLSSELDLQGGMRSFRLQIIIRGESFNGLWAQTQTIPPLYLMCWQPHG</sequence>
<keyword evidence="2 4" id="KW-0442">Lipid degradation</keyword>
<organism evidence="7 8">
    <name type="scientific">Prunus yedoensis var. nudiflora</name>
    <dbReference type="NCBI Taxonomy" id="2094558"/>
    <lineage>
        <taxon>Eukaryota</taxon>
        <taxon>Viridiplantae</taxon>
        <taxon>Streptophyta</taxon>
        <taxon>Embryophyta</taxon>
        <taxon>Tracheophyta</taxon>
        <taxon>Spermatophyta</taxon>
        <taxon>Magnoliopsida</taxon>
        <taxon>eudicotyledons</taxon>
        <taxon>Gunneridae</taxon>
        <taxon>Pentapetalae</taxon>
        <taxon>rosids</taxon>
        <taxon>fabids</taxon>
        <taxon>Rosales</taxon>
        <taxon>Rosaceae</taxon>
        <taxon>Amygdaloideae</taxon>
        <taxon>Amygdaleae</taxon>
        <taxon>Prunus</taxon>
    </lineage>
</organism>
<comment type="domain">
    <text evidence="5">The nitrogen atoms of the two glycine residues in the GGXR motif define the oxyanion hole, and stabilize the oxyanion that forms during the nucleophilic attack by the catalytic serine during substrate cleavage.</text>
</comment>
<keyword evidence="3 4" id="KW-0443">Lipid metabolism</keyword>
<dbReference type="AlphaFoldDB" id="A0A314YUY3"/>
<dbReference type="PANTHER" id="PTHR32176:SF116">
    <property type="entry name" value="PATATIN"/>
    <property type="match status" value="1"/>
</dbReference>
<dbReference type="STRING" id="2094558.A0A314YUY3"/>
<dbReference type="SUPFAM" id="SSF52151">
    <property type="entry name" value="FabD/lysophospholipase-like"/>
    <property type="match status" value="1"/>
</dbReference>
<evidence type="ECO:0000256" key="2">
    <source>
        <dbReference type="ARBA" id="ARBA00022963"/>
    </source>
</evidence>
<keyword evidence="4 5" id="KW-0378">Hydrolase</keyword>
<dbReference type="Proteomes" id="UP000250321">
    <property type="component" value="Unassembled WGS sequence"/>
</dbReference>